<sequence length="244" mass="27941">MMRRLVTLLVGILLLVPAVAFCIDNKDKKKQKLIIPGRWRETVRMLPDSTRQTFTDTLFIHFMPRDSFSYRNRKGFVYEGVYKLSEDSLLDMGTVRYKVLARTTDRLVLINASGIFHLVPDLSDTLKNIVLRKQDSARPVNHIDVMIGRWSVYKRETEGPGTIDPAENIRSAYITGPSTDGKQGFLYSGSDPDSKPSWYITELGGGQSLNCSGKSTRTLKVLRCQDGEMILEENKIKYYFRLYR</sequence>
<evidence type="ECO:0000313" key="1">
    <source>
        <dbReference type="EMBL" id="GAA4463008.1"/>
    </source>
</evidence>
<comment type="caution">
    <text evidence="1">The sequence shown here is derived from an EMBL/GenBank/DDBJ whole genome shotgun (WGS) entry which is preliminary data.</text>
</comment>
<evidence type="ECO:0008006" key="3">
    <source>
        <dbReference type="Google" id="ProtNLM"/>
    </source>
</evidence>
<accession>A0ABP8N862</accession>
<proteinExistence type="predicted"/>
<dbReference type="Proteomes" id="UP001500067">
    <property type="component" value="Unassembled WGS sequence"/>
</dbReference>
<dbReference type="EMBL" id="BAABFA010000008">
    <property type="protein sequence ID" value="GAA4463008.1"/>
    <property type="molecule type" value="Genomic_DNA"/>
</dbReference>
<keyword evidence="2" id="KW-1185">Reference proteome</keyword>
<name>A0ABP8N862_9BACT</name>
<evidence type="ECO:0000313" key="2">
    <source>
        <dbReference type="Proteomes" id="UP001500067"/>
    </source>
</evidence>
<reference evidence="2" key="1">
    <citation type="journal article" date="2019" name="Int. J. Syst. Evol. Microbiol.">
        <title>The Global Catalogue of Microorganisms (GCM) 10K type strain sequencing project: providing services to taxonomists for standard genome sequencing and annotation.</title>
        <authorList>
            <consortium name="The Broad Institute Genomics Platform"/>
            <consortium name="The Broad Institute Genome Sequencing Center for Infectious Disease"/>
            <person name="Wu L."/>
            <person name="Ma J."/>
        </authorList>
    </citation>
    <scope>NUCLEOTIDE SEQUENCE [LARGE SCALE GENOMIC DNA]</scope>
    <source>
        <strain evidence="2">JCM 32105</strain>
    </source>
</reference>
<gene>
    <name evidence="1" type="ORF">GCM10023093_10590</name>
</gene>
<organism evidence="1 2">
    <name type="scientific">Nemorincola caseinilytica</name>
    <dbReference type="NCBI Taxonomy" id="2054315"/>
    <lineage>
        <taxon>Bacteria</taxon>
        <taxon>Pseudomonadati</taxon>
        <taxon>Bacteroidota</taxon>
        <taxon>Chitinophagia</taxon>
        <taxon>Chitinophagales</taxon>
        <taxon>Chitinophagaceae</taxon>
        <taxon>Nemorincola</taxon>
    </lineage>
</organism>
<dbReference type="RefSeq" id="WP_345079649.1">
    <property type="nucleotide sequence ID" value="NZ_BAABFA010000008.1"/>
</dbReference>
<protein>
    <recommendedName>
        <fullName evidence="3">Lipocalin-like domain-containing protein</fullName>
    </recommendedName>
</protein>